<accession>A0ABU8P2A0</accession>
<dbReference type="EC" id="2.7.7.7" evidence="3"/>
<dbReference type="InterPro" id="IPR027417">
    <property type="entry name" value="P-loop_NTPase"/>
</dbReference>
<sequence length="420" mass="44607">MSTSPRSVAERLADTPSVRDAVLGAARAAREARRDAASGEAVAEGAGEAAGPSSSSAMTHSWVFTGAPGSGRSQAALAFAAALECTGEEPGCGRCGECRAVLEGAHTDVVRVVPQALSIGVDYVRETIIAGAHRLPTVSPWRVVIIEDADRLSASAADALLKTVEEPPSRTVIVFCAPSTDPQDFSTTLRSRCRHVYVPSPSVAEITRLLVEEEGATEHDARLAAQASMRHIGRARRLVTTPSMQQRRAAVLNLAELIRHGEQAFQAMHALVKAMEKEATEAFAEEDAAERENLERSLGAGGRGKGAQKAARGAAGMVKELEKAQRMRTTRRRRDLLDLALVDLAGLYRDALLLAVGATVEPVHPDFSGLTGELARGVGERGLVQCLDAIAVCRRHISENVQFSIATDGLVGRLRQAYGV</sequence>
<keyword evidence="3" id="KW-0808">Transferase</keyword>
<evidence type="ECO:0000313" key="4">
    <source>
        <dbReference type="Proteomes" id="UP001359781"/>
    </source>
</evidence>
<reference evidence="3 4" key="1">
    <citation type="submission" date="2024-02" db="EMBL/GenBank/DDBJ databases">
        <title>Whole genome sequencing and characterization of Corynebacterium isolated from the ocular surface of dry eye disease sufferers.</title>
        <authorList>
            <person name="Naqvi M."/>
        </authorList>
    </citation>
    <scope>NUCLEOTIDE SEQUENCE [LARGE SCALE GENOMIC DNA]</scope>
    <source>
        <strain evidence="3 4">PCRF</strain>
    </source>
</reference>
<dbReference type="SMART" id="SM00382">
    <property type="entry name" value="AAA"/>
    <property type="match status" value="1"/>
</dbReference>
<dbReference type="SUPFAM" id="SSF52540">
    <property type="entry name" value="P-loop containing nucleoside triphosphate hydrolases"/>
    <property type="match status" value="1"/>
</dbReference>
<dbReference type="Proteomes" id="UP001359781">
    <property type="component" value="Unassembled WGS sequence"/>
</dbReference>
<gene>
    <name evidence="3" type="ORF">V5S96_09705</name>
</gene>
<dbReference type="PANTHER" id="PTHR11669">
    <property type="entry name" value="REPLICATION FACTOR C / DNA POLYMERASE III GAMMA-TAU SUBUNIT"/>
    <property type="match status" value="1"/>
</dbReference>
<evidence type="ECO:0000313" key="3">
    <source>
        <dbReference type="EMBL" id="MEJ4100626.1"/>
    </source>
</evidence>
<keyword evidence="3" id="KW-0548">Nucleotidyltransferase</keyword>
<dbReference type="EMBL" id="JBAHVJ010000009">
    <property type="protein sequence ID" value="MEJ4100626.1"/>
    <property type="molecule type" value="Genomic_DNA"/>
</dbReference>
<feature type="region of interest" description="Disordered" evidence="1">
    <location>
        <begin position="283"/>
        <end position="314"/>
    </location>
</feature>
<evidence type="ECO:0000259" key="2">
    <source>
        <dbReference type="SMART" id="SM00382"/>
    </source>
</evidence>
<feature type="compositionally biased region" description="Low complexity" evidence="1">
    <location>
        <begin position="38"/>
        <end position="57"/>
    </location>
</feature>
<evidence type="ECO:0000256" key="1">
    <source>
        <dbReference type="SAM" id="MobiDB-lite"/>
    </source>
</evidence>
<dbReference type="Gene3D" id="3.40.50.300">
    <property type="entry name" value="P-loop containing nucleotide triphosphate hydrolases"/>
    <property type="match status" value="1"/>
</dbReference>
<dbReference type="InterPro" id="IPR050238">
    <property type="entry name" value="DNA_Rep/Repair_Clamp_Loader"/>
</dbReference>
<organism evidence="3 4">
    <name type="scientific">Corynebacterium mastitidis</name>
    <dbReference type="NCBI Taxonomy" id="161890"/>
    <lineage>
        <taxon>Bacteria</taxon>
        <taxon>Bacillati</taxon>
        <taxon>Actinomycetota</taxon>
        <taxon>Actinomycetes</taxon>
        <taxon>Mycobacteriales</taxon>
        <taxon>Corynebacteriaceae</taxon>
        <taxon>Corynebacterium</taxon>
    </lineage>
</organism>
<dbReference type="GO" id="GO:0003887">
    <property type="term" value="F:DNA-directed DNA polymerase activity"/>
    <property type="evidence" value="ECO:0007669"/>
    <property type="project" value="UniProtKB-EC"/>
</dbReference>
<dbReference type="PANTHER" id="PTHR11669:SF8">
    <property type="entry name" value="DNA POLYMERASE III SUBUNIT DELTA"/>
    <property type="match status" value="1"/>
</dbReference>
<comment type="caution">
    <text evidence="3">The sequence shown here is derived from an EMBL/GenBank/DDBJ whole genome shotgun (WGS) entry which is preliminary data.</text>
</comment>
<proteinExistence type="predicted"/>
<keyword evidence="4" id="KW-1185">Reference proteome</keyword>
<feature type="domain" description="AAA+ ATPase" evidence="2">
    <location>
        <begin position="58"/>
        <end position="201"/>
    </location>
</feature>
<dbReference type="Pfam" id="PF13177">
    <property type="entry name" value="DNA_pol3_delta2"/>
    <property type="match status" value="1"/>
</dbReference>
<dbReference type="NCBIfam" id="NF005926">
    <property type="entry name" value="PRK07940.1"/>
    <property type="match status" value="1"/>
</dbReference>
<name>A0ABU8P2A0_9CORY</name>
<feature type="region of interest" description="Disordered" evidence="1">
    <location>
        <begin position="33"/>
        <end position="57"/>
    </location>
</feature>
<dbReference type="InterPro" id="IPR003593">
    <property type="entry name" value="AAA+_ATPase"/>
</dbReference>
<protein>
    <submittedName>
        <fullName evidence="3">DNA polymerase III subunit delta</fullName>
        <ecNumber evidence="3">2.7.7.7</ecNumber>
    </submittedName>
</protein>